<keyword evidence="1" id="KW-0812">Transmembrane</keyword>
<feature type="transmembrane region" description="Helical" evidence="1">
    <location>
        <begin position="369"/>
        <end position="389"/>
    </location>
</feature>
<dbReference type="Proteomes" id="UP000349468">
    <property type="component" value="Unassembled WGS sequence"/>
</dbReference>
<organism evidence="2 3">
    <name type="scientific">Pseudomonas fluorescens</name>
    <dbReference type="NCBI Taxonomy" id="294"/>
    <lineage>
        <taxon>Bacteria</taxon>
        <taxon>Pseudomonadati</taxon>
        <taxon>Pseudomonadota</taxon>
        <taxon>Gammaproteobacteria</taxon>
        <taxon>Pseudomonadales</taxon>
        <taxon>Pseudomonadaceae</taxon>
        <taxon>Pseudomonas</taxon>
    </lineage>
</organism>
<keyword evidence="1" id="KW-1133">Transmembrane helix</keyword>
<accession>A0A5E7QA70</accession>
<evidence type="ECO:0000313" key="3">
    <source>
        <dbReference type="Proteomes" id="UP000349468"/>
    </source>
</evidence>
<protein>
    <submittedName>
        <fullName evidence="2">Uncharacterized protein</fullName>
    </submittedName>
</protein>
<gene>
    <name evidence="2" type="ORF">PS870_05927</name>
</gene>
<dbReference type="AlphaFoldDB" id="A0A5E7QA70"/>
<proteinExistence type="predicted"/>
<evidence type="ECO:0000313" key="2">
    <source>
        <dbReference type="EMBL" id="VVP58771.1"/>
    </source>
</evidence>
<sequence>MMASMTPIDEIEDILRLHCMYPLQWSGHRLTATLRLQAPQCVILDRLNESDTVEVEVRQNGRLITLGTAAEQCVEIAIVPPRGSQHCLAKDEDDLLCVFNLHCLPEHFALLDSGYKTWCDEPTDKSPAVIRASYFIKQLERNAILEVTGSRFTLMTYDQKIYLTYGVSALTVRRTAGIVANGLQKLEDMLSDTLHGTEKKRLIRNALISSLKSCEESNRLAHLLSHCDEMLENAQNNYELFISNFSFNNDLDKLNEQKREFSVKLNGLLIGIQGKLLAIPVSTILATTQLKDATDDSHLTINCTVMMSSLFFLTIIVWLIKSQMIAIKAIRQEIVQKEKRFRQELPKLFAEVATIFDSLKADCNLNLKMAWSLTVLSFVLTAITSYVFVVKTPEIALLLTPPLEWASGLLTSLQMVGAKLLSSFWPR</sequence>
<name>A0A5E7QA70_PSEFL</name>
<feature type="transmembrane region" description="Helical" evidence="1">
    <location>
        <begin position="267"/>
        <end position="287"/>
    </location>
</feature>
<reference evidence="2 3" key="1">
    <citation type="submission" date="2019-09" db="EMBL/GenBank/DDBJ databases">
        <authorList>
            <person name="Chandra G."/>
            <person name="Truman W A."/>
        </authorList>
    </citation>
    <scope>NUCLEOTIDE SEQUENCE [LARGE SCALE GENOMIC DNA]</scope>
    <source>
        <strain evidence="2">PS870</strain>
    </source>
</reference>
<dbReference type="EMBL" id="CABVIK010000026">
    <property type="protein sequence ID" value="VVP58771.1"/>
    <property type="molecule type" value="Genomic_DNA"/>
</dbReference>
<evidence type="ECO:0000256" key="1">
    <source>
        <dbReference type="SAM" id="Phobius"/>
    </source>
</evidence>
<feature type="transmembrane region" description="Helical" evidence="1">
    <location>
        <begin position="299"/>
        <end position="320"/>
    </location>
</feature>
<keyword evidence="1" id="KW-0472">Membrane</keyword>